<feature type="compositionally biased region" description="Basic residues" evidence="7">
    <location>
        <begin position="103"/>
        <end position="131"/>
    </location>
</feature>
<dbReference type="Gene3D" id="3.40.1110.10">
    <property type="entry name" value="Calcium-transporting ATPase, cytoplasmic domain N"/>
    <property type="match status" value="1"/>
</dbReference>
<dbReference type="InterPro" id="IPR059000">
    <property type="entry name" value="ATPase_P-type_domA"/>
</dbReference>
<dbReference type="Gene3D" id="1.20.1110.10">
    <property type="entry name" value="Calcium-transporting ATPase, transmembrane domain"/>
    <property type="match status" value="1"/>
</dbReference>
<feature type="transmembrane region" description="Helical" evidence="8">
    <location>
        <begin position="167"/>
        <end position="184"/>
    </location>
</feature>
<dbReference type="RefSeq" id="WP_028385384.1">
    <property type="nucleotide sequence ID" value="NZ_CAAAJG010000004.1"/>
</dbReference>
<dbReference type="InterPro" id="IPR008250">
    <property type="entry name" value="ATPase_P-typ_transduc_dom_A_sf"/>
</dbReference>
<proteinExistence type="predicted"/>
<reference evidence="10 12" key="1">
    <citation type="submission" date="2015-11" db="EMBL/GenBank/DDBJ databases">
        <title>Genomic analysis of 38 Legionella species identifies large and diverse effector repertoires.</title>
        <authorList>
            <person name="Burstein D."/>
            <person name="Amaro F."/>
            <person name="Zusman T."/>
            <person name="Lifshitz Z."/>
            <person name="Cohen O."/>
            <person name="Gilbert J.A."/>
            <person name="Pupko T."/>
            <person name="Shuman H.A."/>
            <person name="Segal G."/>
        </authorList>
    </citation>
    <scope>NUCLEOTIDE SEQUENCE [LARGE SCALE GENOMIC DNA]</scope>
    <source>
        <strain evidence="10 12">ATCC 43877</strain>
    </source>
</reference>
<dbReference type="Pfam" id="PF00702">
    <property type="entry name" value="Hydrolase"/>
    <property type="match status" value="1"/>
</dbReference>
<dbReference type="GO" id="GO:0012505">
    <property type="term" value="C:endomembrane system"/>
    <property type="evidence" value="ECO:0007669"/>
    <property type="project" value="UniProtKB-SubCell"/>
</dbReference>
<sequence>MYYYNYRFHLSDDTQLPNPQKIERILTEAQELEVVRIAINVTDTNKSISLLSSSKDQKAIQNQVNQLLLAEEITLSELFESEAVWHENKIKHKDHTHSPQTLHSKHSKKHEKKAKQPHAHNHHHGHHHGHSHDHDHHDNHWLKATLGLIWGIGLLALSIASFNIPMMAYYVITGLTTLMTFYLGRTVYQSAWHTLQSLNWDTTTLYAISTLTIVGVSLASMFVPGLPMMFEAAPLVLGFWHLGEGIEHTLIDKINKKLDVRDCVPPFVQLKGETDKEISVKQLIPNDIITVKKGEVIPVDGVLTQDALLYTTRVDGSPNLRTFKAGDEVKSGMRLADHIPSLELRVSKTYQNSHLSLIAKNISKANHEKAPVELFADQVIYYFIPGLLGVALVSGIVIGTLFTPAIALQCVISVLVSACPCALSLITPMAVKIGMKKASEQGIHFKNGKALQATSDIDSIVFDLNGTLTEGKIAVESLRISDETLLGHVALLEAESDHPAAKVIKSHIHSQGIVPGESLEITSVDKSHHSGIKGIINGESFLIGNKDMLSANGISQFNKPFDNPDNGSIYIVRGSAVIGQIALTDPLRPDAIATVNQLKRLGKTVHICTGADRVTAERYATLLGIPKTNIAANAVGVMTHPNEQSKSDYIQKLQATGKKVAMVGDAANDLTAIAYSNIGIAVQSSIGDAATQQHAGIVVQQGVLFPIASAFDVAKKTKDNIFQNLFISLAYNSGITAVAAGLFVAVGFALNPVLGVALMVLESTIVLANLYRFKHQNIVSAKAHNTKASPASDDTTTNILNSLNYRSRPDASLTKPQESSPIHGQPGTLFAFTPRRPANDKGDGIHKPQACGLQ</sequence>
<dbReference type="GO" id="GO:0005507">
    <property type="term" value="F:copper ion binding"/>
    <property type="evidence" value="ECO:0007669"/>
    <property type="project" value="TreeGrafter"/>
</dbReference>
<keyword evidence="6 8" id="KW-0472">Membrane</keyword>
<dbReference type="Pfam" id="PF00122">
    <property type="entry name" value="E1-E2_ATPase"/>
    <property type="match status" value="1"/>
</dbReference>
<feature type="region of interest" description="Disordered" evidence="7">
    <location>
        <begin position="809"/>
        <end position="854"/>
    </location>
</feature>
<keyword evidence="11" id="KW-0378">Hydrolase</keyword>
<feature type="compositionally biased region" description="Basic and acidic residues" evidence="7">
    <location>
        <begin position="837"/>
        <end position="846"/>
    </location>
</feature>
<evidence type="ECO:0000256" key="4">
    <source>
        <dbReference type="ARBA" id="ARBA00022967"/>
    </source>
</evidence>
<dbReference type="EMBL" id="LNYN01000019">
    <property type="protein sequence ID" value="KTD34708.1"/>
    <property type="molecule type" value="Genomic_DNA"/>
</dbReference>
<organism evidence="11 13">
    <name type="scientific">Legionella moravica</name>
    <dbReference type="NCBI Taxonomy" id="39962"/>
    <lineage>
        <taxon>Bacteria</taxon>
        <taxon>Pseudomonadati</taxon>
        <taxon>Pseudomonadota</taxon>
        <taxon>Gammaproteobacteria</taxon>
        <taxon>Legionellales</taxon>
        <taxon>Legionellaceae</taxon>
        <taxon>Legionella</taxon>
    </lineage>
</organism>
<comment type="subcellular location">
    <subcellularLocation>
        <location evidence="1">Endomembrane system</location>
        <topology evidence="1">Multi-pass membrane protein</topology>
    </subcellularLocation>
</comment>
<keyword evidence="5 8" id="KW-1133">Transmembrane helix</keyword>
<evidence type="ECO:0000256" key="1">
    <source>
        <dbReference type="ARBA" id="ARBA00004127"/>
    </source>
</evidence>
<dbReference type="GO" id="GO:0016020">
    <property type="term" value="C:membrane"/>
    <property type="evidence" value="ECO:0007669"/>
    <property type="project" value="InterPro"/>
</dbReference>
<keyword evidence="12" id="KW-1185">Reference proteome</keyword>
<dbReference type="InterPro" id="IPR023214">
    <property type="entry name" value="HAD_sf"/>
</dbReference>
<evidence type="ECO:0000256" key="7">
    <source>
        <dbReference type="SAM" id="MobiDB-lite"/>
    </source>
</evidence>
<keyword evidence="2 8" id="KW-0812">Transmembrane</keyword>
<evidence type="ECO:0000259" key="9">
    <source>
        <dbReference type="Pfam" id="PF00122"/>
    </source>
</evidence>
<evidence type="ECO:0000256" key="8">
    <source>
        <dbReference type="SAM" id="Phobius"/>
    </source>
</evidence>
<dbReference type="GO" id="GO:0016887">
    <property type="term" value="F:ATP hydrolysis activity"/>
    <property type="evidence" value="ECO:0007669"/>
    <property type="project" value="InterPro"/>
</dbReference>
<dbReference type="InterPro" id="IPR036412">
    <property type="entry name" value="HAD-like_sf"/>
</dbReference>
<dbReference type="GO" id="GO:0005524">
    <property type="term" value="F:ATP binding"/>
    <property type="evidence" value="ECO:0007669"/>
    <property type="project" value="InterPro"/>
</dbReference>
<dbReference type="EMBL" id="UGOG01000001">
    <property type="protein sequence ID" value="STX61314.1"/>
    <property type="molecule type" value="Genomic_DNA"/>
</dbReference>
<feature type="transmembrane region" description="Helical" evidence="8">
    <location>
        <begin position="379"/>
        <end position="400"/>
    </location>
</feature>
<dbReference type="GO" id="GO:0043682">
    <property type="term" value="F:P-type divalent copper transporter activity"/>
    <property type="evidence" value="ECO:0007669"/>
    <property type="project" value="TreeGrafter"/>
</dbReference>
<dbReference type="Gene3D" id="2.70.150.10">
    <property type="entry name" value="Calcium-transporting ATPase, cytoplasmic transduction domain A"/>
    <property type="match status" value="1"/>
</dbReference>
<dbReference type="GO" id="GO:0055070">
    <property type="term" value="P:copper ion homeostasis"/>
    <property type="evidence" value="ECO:0007669"/>
    <property type="project" value="TreeGrafter"/>
</dbReference>
<dbReference type="PANTHER" id="PTHR43520:SF8">
    <property type="entry name" value="P-TYPE CU(+) TRANSPORTER"/>
    <property type="match status" value="1"/>
</dbReference>
<dbReference type="Proteomes" id="UP000254040">
    <property type="component" value="Unassembled WGS sequence"/>
</dbReference>
<feature type="region of interest" description="Disordered" evidence="7">
    <location>
        <begin position="90"/>
        <end position="136"/>
    </location>
</feature>
<dbReference type="AlphaFoldDB" id="A0A378JRT7"/>
<evidence type="ECO:0000256" key="3">
    <source>
        <dbReference type="ARBA" id="ARBA00022723"/>
    </source>
</evidence>
<feature type="transmembrane region" description="Helical" evidence="8">
    <location>
        <begin position="752"/>
        <end position="771"/>
    </location>
</feature>
<dbReference type="SUPFAM" id="SSF56784">
    <property type="entry name" value="HAD-like"/>
    <property type="match status" value="1"/>
</dbReference>
<dbReference type="InterPro" id="IPR023298">
    <property type="entry name" value="ATPase_P-typ_TM_dom_sf"/>
</dbReference>
<evidence type="ECO:0000256" key="2">
    <source>
        <dbReference type="ARBA" id="ARBA00022692"/>
    </source>
</evidence>
<dbReference type="Gene3D" id="3.40.50.1000">
    <property type="entry name" value="HAD superfamily/HAD-like"/>
    <property type="match status" value="1"/>
</dbReference>
<evidence type="ECO:0000313" key="11">
    <source>
        <dbReference type="EMBL" id="STX61314.1"/>
    </source>
</evidence>
<dbReference type="SUPFAM" id="SSF81653">
    <property type="entry name" value="Calcium ATPase, transduction domain A"/>
    <property type="match status" value="1"/>
</dbReference>
<feature type="transmembrane region" description="Helical" evidence="8">
    <location>
        <begin position="204"/>
        <end position="223"/>
    </location>
</feature>
<keyword evidence="4" id="KW-1278">Translocase</keyword>
<gene>
    <name evidence="11" type="primary">pacS</name>
    <name evidence="10" type="ORF">Lmor_1241</name>
    <name evidence="11" type="ORF">NCTC12239_00220</name>
</gene>
<feature type="domain" description="P-type ATPase A" evidence="9">
    <location>
        <begin position="270"/>
        <end position="361"/>
    </location>
</feature>
<feature type="transmembrane region" description="Helical" evidence="8">
    <location>
        <begin position="725"/>
        <end position="746"/>
    </location>
</feature>
<keyword evidence="3" id="KW-0479">Metal-binding</keyword>
<evidence type="ECO:0000256" key="5">
    <source>
        <dbReference type="ARBA" id="ARBA00022989"/>
    </source>
</evidence>
<dbReference type="OrthoDB" id="2490855at2"/>
<feature type="transmembrane region" description="Helical" evidence="8">
    <location>
        <begin position="406"/>
        <end position="427"/>
    </location>
</feature>
<dbReference type="SUPFAM" id="SSF81665">
    <property type="entry name" value="Calcium ATPase, transmembrane domain M"/>
    <property type="match status" value="1"/>
</dbReference>
<feature type="transmembrane region" description="Helical" evidence="8">
    <location>
        <begin position="141"/>
        <end position="160"/>
    </location>
</feature>
<protein>
    <submittedName>
        <fullName evidence="11">Cation transport ATPase</fullName>
        <ecNumber evidence="11">3.6.3.-</ecNumber>
    </submittedName>
</protein>
<evidence type="ECO:0000313" key="13">
    <source>
        <dbReference type="Proteomes" id="UP000254040"/>
    </source>
</evidence>
<dbReference type="EC" id="3.6.3.-" evidence="11"/>
<dbReference type="PANTHER" id="PTHR43520">
    <property type="entry name" value="ATP7, ISOFORM B"/>
    <property type="match status" value="1"/>
</dbReference>
<name>A0A378JRT7_9GAMM</name>
<dbReference type="NCBIfam" id="TIGR01494">
    <property type="entry name" value="ATPase_P-type"/>
    <property type="match status" value="1"/>
</dbReference>
<evidence type="ECO:0000313" key="12">
    <source>
        <dbReference type="Proteomes" id="UP000054985"/>
    </source>
</evidence>
<reference evidence="11 13" key="2">
    <citation type="submission" date="2018-06" db="EMBL/GenBank/DDBJ databases">
        <authorList>
            <consortium name="Pathogen Informatics"/>
            <person name="Doyle S."/>
        </authorList>
    </citation>
    <scope>NUCLEOTIDE SEQUENCE [LARGE SCALE GENOMIC DNA]</scope>
    <source>
        <strain evidence="11 13">NCTC12239</strain>
    </source>
</reference>
<dbReference type="InterPro" id="IPR001757">
    <property type="entry name" value="P_typ_ATPase"/>
</dbReference>
<evidence type="ECO:0000256" key="6">
    <source>
        <dbReference type="ARBA" id="ARBA00023136"/>
    </source>
</evidence>
<evidence type="ECO:0000313" key="10">
    <source>
        <dbReference type="EMBL" id="KTD34708.1"/>
    </source>
</evidence>
<accession>A0A378JRT7</accession>
<dbReference type="PRINTS" id="PR00119">
    <property type="entry name" value="CATATPASE"/>
</dbReference>
<dbReference type="InterPro" id="IPR023299">
    <property type="entry name" value="ATPase_P-typ_cyto_dom_N"/>
</dbReference>
<dbReference type="Proteomes" id="UP000054985">
    <property type="component" value="Unassembled WGS sequence"/>
</dbReference>
<dbReference type="STRING" id="39962.Lmor_1241"/>